<dbReference type="InterPro" id="IPR029044">
    <property type="entry name" value="Nucleotide-diphossugar_trans"/>
</dbReference>
<dbReference type="SUPFAM" id="SSF48452">
    <property type="entry name" value="TPR-like"/>
    <property type="match status" value="1"/>
</dbReference>
<dbReference type="InterPro" id="IPR011990">
    <property type="entry name" value="TPR-like_helical_dom_sf"/>
</dbReference>
<sequence>MLVKEAIQSVLKQSLKDFELIVIDDGSTDNTSSVVKSINDTRIKYFYKENGGVSSARNLGLVKRKGEYVAFLDDDDLMPKNYLEVMICHLNENRDYKIAYSLFTDVYPDGKKNNRFGEEHFISGCLTKNFFKKIPHISSAAVFHHSILDGFFFDEHLKTAEDSDFYLRISTRGTILCVPEVSIIRRVTPGSLSREGTFDSSISWVRILERFYFQLDGHKFISARTAKTRIGQLYRRMAREHYRQGNKKAAILLFKKAVSYKPANLHYHRGLIKAWFLSKRKDKLPEWQMPKPLPYPKSTVNTLSEKVSS</sequence>
<dbReference type="CDD" id="cd00761">
    <property type="entry name" value="Glyco_tranf_GTA_type"/>
    <property type="match status" value="1"/>
</dbReference>
<dbReference type="PANTHER" id="PTHR22916">
    <property type="entry name" value="GLYCOSYLTRANSFERASE"/>
    <property type="match status" value="1"/>
</dbReference>
<accession>X0RSV8</accession>
<dbReference type="GO" id="GO:0016758">
    <property type="term" value="F:hexosyltransferase activity"/>
    <property type="evidence" value="ECO:0007669"/>
    <property type="project" value="UniProtKB-ARBA"/>
</dbReference>
<reference evidence="2" key="1">
    <citation type="journal article" date="2014" name="Front. Microbiol.">
        <title>High frequency of phylogenetically diverse reductive dehalogenase-homologous genes in deep subseafloor sedimentary metagenomes.</title>
        <authorList>
            <person name="Kawai M."/>
            <person name="Futagami T."/>
            <person name="Toyoda A."/>
            <person name="Takaki Y."/>
            <person name="Nishi S."/>
            <person name="Hori S."/>
            <person name="Arai W."/>
            <person name="Tsubouchi T."/>
            <person name="Morono Y."/>
            <person name="Uchiyama I."/>
            <person name="Ito T."/>
            <person name="Fujiyama A."/>
            <person name="Inagaki F."/>
            <person name="Takami H."/>
        </authorList>
    </citation>
    <scope>NUCLEOTIDE SEQUENCE</scope>
    <source>
        <strain evidence="2">Expedition CK06-06</strain>
    </source>
</reference>
<dbReference type="PROSITE" id="PS50005">
    <property type="entry name" value="TPR"/>
    <property type="match status" value="1"/>
</dbReference>
<dbReference type="InterPro" id="IPR019734">
    <property type="entry name" value="TPR_rpt"/>
</dbReference>
<dbReference type="Gene3D" id="3.90.550.10">
    <property type="entry name" value="Spore Coat Polysaccharide Biosynthesis Protein SpsA, Chain A"/>
    <property type="match status" value="1"/>
</dbReference>
<proteinExistence type="predicted"/>
<protein>
    <recommendedName>
        <fullName evidence="1">Glycosyltransferase 2-like domain-containing protein</fullName>
    </recommendedName>
</protein>
<gene>
    <name evidence="2" type="ORF">S01H1_07852</name>
</gene>
<evidence type="ECO:0000313" key="2">
    <source>
        <dbReference type="EMBL" id="GAF71924.1"/>
    </source>
</evidence>
<dbReference type="InterPro" id="IPR001173">
    <property type="entry name" value="Glyco_trans_2-like"/>
</dbReference>
<name>X0RSV8_9ZZZZ</name>
<dbReference type="EMBL" id="BARS01004028">
    <property type="protein sequence ID" value="GAF71924.1"/>
    <property type="molecule type" value="Genomic_DNA"/>
</dbReference>
<organism evidence="2">
    <name type="scientific">marine sediment metagenome</name>
    <dbReference type="NCBI Taxonomy" id="412755"/>
    <lineage>
        <taxon>unclassified sequences</taxon>
        <taxon>metagenomes</taxon>
        <taxon>ecological metagenomes</taxon>
    </lineage>
</organism>
<dbReference type="Pfam" id="PF00535">
    <property type="entry name" value="Glycos_transf_2"/>
    <property type="match status" value="1"/>
</dbReference>
<feature type="domain" description="Glycosyltransferase 2-like" evidence="1">
    <location>
        <begin position="3"/>
        <end position="102"/>
    </location>
</feature>
<dbReference type="PANTHER" id="PTHR22916:SF3">
    <property type="entry name" value="UDP-GLCNAC:BETAGAL BETA-1,3-N-ACETYLGLUCOSAMINYLTRANSFERASE-LIKE PROTEIN 1"/>
    <property type="match status" value="1"/>
</dbReference>
<dbReference type="AlphaFoldDB" id="X0RSV8"/>
<dbReference type="SUPFAM" id="SSF53448">
    <property type="entry name" value="Nucleotide-diphospho-sugar transferases"/>
    <property type="match status" value="1"/>
</dbReference>
<comment type="caution">
    <text evidence="2">The sequence shown here is derived from an EMBL/GenBank/DDBJ whole genome shotgun (WGS) entry which is preliminary data.</text>
</comment>
<evidence type="ECO:0000259" key="1">
    <source>
        <dbReference type="Pfam" id="PF00535"/>
    </source>
</evidence>